<evidence type="ECO:0000256" key="1">
    <source>
        <dbReference type="ARBA" id="ARBA00022500"/>
    </source>
</evidence>
<feature type="domain" description="Methyl-accepting transducer" evidence="6">
    <location>
        <begin position="1"/>
        <end position="191"/>
    </location>
</feature>
<comment type="similarity">
    <text evidence="3">Belongs to the methyl-accepting chemotaxis (MCP) protein family.</text>
</comment>
<keyword evidence="2 4" id="KW-0807">Transducer</keyword>
<dbReference type="PRINTS" id="PR00260">
    <property type="entry name" value="CHEMTRNSDUCR"/>
</dbReference>
<evidence type="ECO:0000256" key="2">
    <source>
        <dbReference type="ARBA" id="ARBA00023224"/>
    </source>
</evidence>
<dbReference type="GO" id="GO:0006935">
    <property type="term" value="P:chemotaxis"/>
    <property type="evidence" value="ECO:0007669"/>
    <property type="project" value="UniProtKB-KW"/>
</dbReference>
<dbReference type="InterPro" id="IPR051310">
    <property type="entry name" value="MCP_chemotaxis"/>
</dbReference>
<dbReference type="GO" id="GO:0007165">
    <property type="term" value="P:signal transduction"/>
    <property type="evidence" value="ECO:0007669"/>
    <property type="project" value="UniProtKB-KW"/>
</dbReference>
<evidence type="ECO:0000259" key="6">
    <source>
        <dbReference type="PROSITE" id="PS50111"/>
    </source>
</evidence>
<evidence type="ECO:0000256" key="3">
    <source>
        <dbReference type="ARBA" id="ARBA00029447"/>
    </source>
</evidence>
<dbReference type="PANTHER" id="PTHR43531:SF5">
    <property type="entry name" value="METHYL-ACCEPTING CHEMOTAXIS PROTEIN III"/>
    <property type="match status" value="1"/>
</dbReference>
<dbReference type="Pfam" id="PF00015">
    <property type="entry name" value="MCPsignal"/>
    <property type="match status" value="1"/>
</dbReference>
<dbReference type="SMART" id="SM00283">
    <property type="entry name" value="MA"/>
    <property type="match status" value="1"/>
</dbReference>
<organism evidence="7">
    <name type="scientific">Acerihabitans sp. KWT182</name>
    <dbReference type="NCBI Taxonomy" id="3157919"/>
    <lineage>
        <taxon>Bacteria</taxon>
        <taxon>Pseudomonadati</taxon>
        <taxon>Pseudomonadota</taxon>
        <taxon>Gammaproteobacteria</taxon>
        <taxon>Enterobacterales</taxon>
        <taxon>Pectobacteriaceae</taxon>
        <taxon>Acerihabitans</taxon>
    </lineage>
</organism>
<dbReference type="Gene3D" id="1.10.287.950">
    <property type="entry name" value="Methyl-accepting chemotaxis protein"/>
    <property type="match status" value="1"/>
</dbReference>
<dbReference type="SUPFAM" id="SSF58104">
    <property type="entry name" value="Methyl-accepting chemotaxis protein (MCP) signaling domain"/>
    <property type="match status" value="1"/>
</dbReference>
<dbReference type="PANTHER" id="PTHR43531">
    <property type="entry name" value="PROTEIN ICFG"/>
    <property type="match status" value="1"/>
</dbReference>
<dbReference type="GO" id="GO:0004888">
    <property type="term" value="F:transmembrane signaling receptor activity"/>
    <property type="evidence" value="ECO:0007669"/>
    <property type="project" value="InterPro"/>
</dbReference>
<dbReference type="GO" id="GO:0005886">
    <property type="term" value="C:plasma membrane"/>
    <property type="evidence" value="ECO:0007669"/>
    <property type="project" value="TreeGrafter"/>
</dbReference>
<evidence type="ECO:0000256" key="4">
    <source>
        <dbReference type="PROSITE-ProRule" id="PRU00284"/>
    </source>
</evidence>
<protein>
    <submittedName>
        <fullName evidence="7">Methyl-accepting chemotaxis protein</fullName>
    </submittedName>
</protein>
<feature type="compositionally biased region" description="Low complexity" evidence="5">
    <location>
        <begin position="233"/>
        <end position="248"/>
    </location>
</feature>
<evidence type="ECO:0000256" key="5">
    <source>
        <dbReference type="SAM" id="MobiDB-lite"/>
    </source>
</evidence>
<dbReference type="InterPro" id="IPR004089">
    <property type="entry name" value="MCPsignal_dom"/>
</dbReference>
<dbReference type="InterPro" id="IPR004090">
    <property type="entry name" value="Chemotax_Me-accpt_rcpt"/>
</dbReference>
<dbReference type="EMBL" id="CP157947">
    <property type="protein sequence ID" value="XBS69541.1"/>
    <property type="molecule type" value="Genomic_DNA"/>
</dbReference>
<dbReference type="AlphaFoldDB" id="A0AAU7QBD4"/>
<reference evidence="7" key="1">
    <citation type="submission" date="2024-06" db="EMBL/GenBank/DDBJ databases">
        <authorList>
            <person name="Coelho C."/>
            <person name="Bento M."/>
            <person name="Garcia E."/>
            <person name="Camelo A."/>
            <person name="Brandao I."/>
            <person name="Espirito Santo C."/>
            <person name="Trovao J."/>
            <person name="Verissimo A."/>
            <person name="Costa J."/>
            <person name="Tiago I."/>
        </authorList>
    </citation>
    <scope>NUCLEOTIDE SEQUENCE</scope>
    <source>
        <strain evidence="7">KWT182</strain>
    </source>
</reference>
<gene>
    <name evidence="7" type="ORF">ABK905_24770</name>
</gene>
<keyword evidence="1" id="KW-0145">Chemotaxis</keyword>
<evidence type="ECO:0000313" key="7">
    <source>
        <dbReference type="EMBL" id="XBS69541.1"/>
    </source>
</evidence>
<name>A0AAU7QBD4_9GAMM</name>
<dbReference type="PROSITE" id="PS50111">
    <property type="entry name" value="CHEMOTAXIS_TRANSDUC_2"/>
    <property type="match status" value="1"/>
</dbReference>
<proteinExistence type="inferred from homology"/>
<feature type="region of interest" description="Disordered" evidence="5">
    <location>
        <begin position="215"/>
        <end position="248"/>
    </location>
</feature>
<sequence>MTSIIKNTAANTVEATEVSSRASGIVQRNGELMDTVTDKMRSIRNSSEHMSEIIGVIDSIAFQTNILALNAAVEAARAGENGRGFAVVASEVRALAQRSATAAKEIKNLIDESVNQIHEGMKLVEEAGISMKDMVTNVHNVTDIIKEISQASHEQSDGIHQINLAVGQIDSTTQQNAALVEEAASAAVSLQAQAAALTQIVSTFKLTSASLTDAIPHHDTNKQPLPDQKAPLTAETASTENTESWTSF</sequence>
<accession>A0AAU7QBD4</accession>